<dbReference type="PANTHER" id="PTHR35862:SF1">
    <property type="entry name" value="FELS-2 PROPHAGE PROTEIN"/>
    <property type="match status" value="1"/>
</dbReference>
<dbReference type="PIRSF" id="PIRSF020481">
    <property type="entry name" value="BAP"/>
    <property type="match status" value="1"/>
</dbReference>
<protein>
    <submittedName>
        <fullName evidence="2">Baseplate assembly protein</fullName>
    </submittedName>
</protein>
<evidence type="ECO:0000313" key="3">
    <source>
        <dbReference type="Proteomes" id="UP000077465"/>
    </source>
</evidence>
<gene>
    <name evidence="2" type="ORF">AAX06_07905</name>
</gene>
<reference evidence="2 3" key="1">
    <citation type="submission" date="2015-05" db="EMBL/GenBank/DDBJ databases">
        <authorList>
            <person name="Dickey A."/>
            <person name="Clawson M."/>
            <person name="Bono J."/>
            <person name="Loy J.D."/>
        </authorList>
    </citation>
    <scope>NUCLEOTIDE SEQUENCE [LARGE SCALE GENOMIC DNA]</scope>
    <source>
        <strain evidence="2 3">22581</strain>
    </source>
</reference>
<dbReference type="RefSeq" id="WP_046699334.1">
    <property type="nucleotide sequence ID" value="NZ_CP011376.1"/>
</dbReference>
<dbReference type="PANTHER" id="PTHR35862">
    <property type="entry name" value="FELS-2 PROPHAGE PROTEIN"/>
    <property type="match status" value="1"/>
</dbReference>
<dbReference type="InterPro" id="IPR014507">
    <property type="entry name" value="Baseplate_assembly_J_pred"/>
</dbReference>
<feature type="domain" description="Baseplate J-like central" evidence="1">
    <location>
        <begin position="132"/>
        <end position="204"/>
    </location>
</feature>
<name>A0AAC8PX48_9GAMM</name>
<dbReference type="EMBL" id="CP011376">
    <property type="protein sequence ID" value="AKG08082.1"/>
    <property type="molecule type" value="Genomic_DNA"/>
</dbReference>
<organism evidence="2 3">
    <name type="scientific">Moraxella bovoculi</name>
    <dbReference type="NCBI Taxonomy" id="386891"/>
    <lineage>
        <taxon>Bacteria</taxon>
        <taxon>Pseudomonadati</taxon>
        <taxon>Pseudomonadota</taxon>
        <taxon>Gammaproteobacteria</taxon>
        <taxon>Moraxellales</taxon>
        <taxon>Moraxellaceae</taxon>
        <taxon>Moraxella</taxon>
    </lineage>
</organism>
<accession>A0AAC8PX48</accession>
<dbReference type="AlphaFoldDB" id="A0AAC8PX48"/>
<dbReference type="Pfam" id="PF26078">
    <property type="entry name" value="Baseplate_J_M"/>
    <property type="match status" value="1"/>
</dbReference>
<evidence type="ECO:0000313" key="2">
    <source>
        <dbReference type="EMBL" id="AKG08082.1"/>
    </source>
</evidence>
<evidence type="ECO:0000259" key="1">
    <source>
        <dbReference type="Pfam" id="PF26078"/>
    </source>
</evidence>
<sequence length="297" mass="32661">MSVDFNNLAKPDMIETLDYETILNNRKQALIARFDGKEQDNIRTILARESEPLTKFIEENAYRELILRNRINAAARACLLAYATGADLDHLAANFDMQRLITTAATDDRPAVYESDEVFRARVQRAFDRLSVAGPEAAYKYHCLSADGRVADVAVISPSPAVVNIAILQSDSQTGEASDELVNIVSQAVNAEHVRPIADRVSVQSAQIHRYRIEAKLYIGKDPEASAVLATATAKTRAYTESKNRIGRSVRLTAIHHCLHIDGVARIELLEPKADIAISALQAAYCESIDISIGGIE</sequence>
<proteinExistence type="predicted"/>
<dbReference type="Proteomes" id="UP000077465">
    <property type="component" value="Chromosome"/>
</dbReference>
<dbReference type="InterPro" id="IPR058531">
    <property type="entry name" value="Baseplate_J_M"/>
</dbReference>
<dbReference type="InterPro" id="IPR052726">
    <property type="entry name" value="Phage_Baseplate_Hub"/>
</dbReference>